<dbReference type="InterPro" id="IPR036249">
    <property type="entry name" value="Thioredoxin-like_sf"/>
</dbReference>
<keyword evidence="4" id="KW-1185">Reference proteome</keyword>
<keyword evidence="1" id="KW-0812">Transmembrane</keyword>
<comment type="caution">
    <text evidence="3">The sequence shown here is derived from an EMBL/GenBank/DDBJ whole genome shotgun (WGS) entry which is preliminary data.</text>
</comment>
<keyword evidence="1" id="KW-1133">Transmembrane helix</keyword>
<evidence type="ECO:0000313" key="3">
    <source>
        <dbReference type="EMBL" id="TDU83986.1"/>
    </source>
</evidence>
<dbReference type="Gene3D" id="3.40.30.10">
    <property type="entry name" value="Glutaredoxin"/>
    <property type="match status" value="1"/>
</dbReference>
<evidence type="ECO:0000313" key="4">
    <source>
        <dbReference type="Proteomes" id="UP000295151"/>
    </source>
</evidence>
<protein>
    <submittedName>
        <fullName evidence="3">Thiol-disulfide isomerase/thioredoxin</fullName>
    </submittedName>
</protein>
<feature type="transmembrane region" description="Helical" evidence="1">
    <location>
        <begin position="6"/>
        <end position="26"/>
    </location>
</feature>
<dbReference type="GO" id="GO:0016491">
    <property type="term" value="F:oxidoreductase activity"/>
    <property type="evidence" value="ECO:0007669"/>
    <property type="project" value="InterPro"/>
</dbReference>
<keyword evidence="1" id="KW-0472">Membrane</keyword>
<dbReference type="GO" id="GO:0016853">
    <property type="term" value="F:isomerase activity"/>
    <property type="evidence" value="ECO:0007669"/>
    <property type="project" value="UniProtKB-KW"/>
</dbReference>
<feature type="domain" description="Thioredoxin" evidence="2">
    <location>
        <begin position="42"/>
        <end position="172"/>
    </location>
</feature>
<dbReference type="Proteomes" id="UP000295151">
    <property type="component" value="Unassembled WGS sequence"/>
</dbReference>
<dbReference type="RefSeq" id="WP_133983575.1">
    <property type="nucleotide sequence ID" value="NZ_SOCE01000002.1"/>
</dbReference>
<reference evidence="3 4" key="1">
    <citation type="submission" date="2019-03" db="EMBL/GenBank/DDBJ databases">
        <title>Genomic Encyclopedia of Type Strains, Phase III (KMG-III): the genomes of soil and plant-associated and newly described type strains.</title>
        <authorList>
            <person name="Whitman W."/>
        </authorList>
    </citation>
    <scope>NUCLEOTIDE SEQUENCE [LARGE SCALE GENOMIC DNA]</scope>
    <source>
        <strain evidence="3 4">VKM Ac-2575</strain>
    </source>
</reference>
<dbReference type="SUPFAM" id="SSF52833">
    <property type="entry name" value="Thioredoxin-like"/>
    <property type="match status" value="1"/>
</dbReference>
<keyword evidence="3" id="KW-0413">Isomerase</keyword>
<proteinExistence type="predicted"/>
<dbReference type="InterPro" id="IPR013766">
    <property type="entry name" value="Thioredoxin_domain"/>
</dbReference>
<dbReference type="EMBL" id="SOCE01000002">
    <property type="protein sequence ID" value="TDU83986.1"/>
    <property type="molecule type" value="Genomic_DNA"/>
</dbReference>
<dbReference type="AlphaFoldDB" id="A0A4R7SZ28"/>
<evidence type="ECO:0000259" key="2">
    <source>
        <dbReference type="PROSITE" id="PS51352"/>
    </source>
</evidence>
<dbReference type="InterPro" id="IPR013740">
    <property type="entry name" value="Redoxin"/>
</dbReference>
<dbReference type="Pfam" id="PF08534">
    <property type="entry name" value="Redoxin"/>
    <property type="match status" value="1"/>
</dbReference>
<name>A0A4R7SZ28_9ACTN</name>
<evidence type="ECO:0000256" key="1">
    <source>
        <dbReference type="SAM" id="Phobius"/>
    </source>
</evidence>
<organism evidence="3 4">
    <name type="scientific">Kribbella voronezhensis</name>
    <dbReference type="NCBI Taxonomy" id="2512212"/>
    <lineage>
        <taxon>Bacteria</taxon>
        <taxon>Bacillati</taxon>
        <taxon>Actinomycetota</taxon>
        <taxon>Actinomycetes</taxon>
        <taxon>Propionibacteriales</taxon>
        <taxon>Kribbellaceae</taxon>
        <taxon>Kribbella</taxon>
    </lineage>
</organism>
<sequence length="172" mass="18015">MPYLTAAVVLLAVLGTLNLLLTLAIVRRLRTMNPVQPPPEPLPVGTTIRPFTAATTDGETVSDRDLRGAQTLVGYFSPGCPPCEAALPRFVAYAAGLDRERVLAVIVDGTGSDAAGHQALEAVARVVVTSERATVVEALSAYGYPAVFLLDEDGRVAAVDTTVDGLPMVTAR</sequence>
<gene>
    <name evidence="3" type="ORF">EV138_6451</name>
</gene>
<accession>A0A4R7SZ28</accession>
<dbReference type="OrthoDB" id="128449at2"/>
<dbReference type="CDD" id="cd02966">
    <property type="entry name" value="TlpA_like_family"/>
    <property type="match status" value="1"/>
</dbReference>
<dbReference type="PROSITE" id="PS51352">
    <property type="entry name" value="THIOREDOXIN_2"/>
    <property type="match status" value="1"/>
</dbReference>